<sequence>MYVLSLSALLILAATVEPGDAVTCYKCKGNVTSACGESLVNVNGIALCVGDFCLLRKYQKSGKIVRDCYTVSKGVGENKCIHSNNIVTCTCDTNHCNQPSVSYWGQADRWNGSPGVHKGITTSVLIVAVVAILAIHTNVF</sequence>
<organism evidence="3 4">
    <name type="scientific">Ridgeia piscesae</name>
    <name type="common">Tubeworm</name>
    <dbReference type="NCBI Taxonomy" id="27915"/>
    <lineage>
        <taxon>Eukaryota</taxon>
        <taxon>Metazoa</taxon>
        <taxon>Spiralia</taxon>
        <taxon>Lophotrochozoa</taxon>
        <taxon>Annelida</taxon>
        <taxon>Polychaeta</taxon>
        <taxon>Sedentaria</taxon>
        <taxon>Canalipalpata</taxon>
        <taxon>Sabellida</taxon>
        <taxon>Siboglinidae</taxon>
        <taxon>Ridgeia</taxon>
    </lineage>
</organism>
<proteinExistence type="predicted"/>
<name>A0AAD9PCU3_RIDPI</name>
<evidence type="ECO:0000313" key="3">
    <source>
        <dbReference type="EMBL" id="KAK2192425.1"/>
    </source>
</evidence>
<dbReference type="PANTHER" id="PTHR33562:SF28">
    <property type="entry name" value="PROTEIN QUIVER"/>
    <property type="match status" value="1"/>
</dbReference>
<dbReference type="AlphaFoldDB" id="A0AAD9PCU3"/>
<accession>A0AAD9PCU3</accession>
<dbReference type="EMBL" id="JAODUO010000030">
    <property type="protein sequence ID" value="KAK2192425.1"/>
    <property type="molecule type" value="Genomic_DNA"/>
</dbReference>
<evidence type="ECO:0000256" key="1">
    <source>
        <dbReference type="ARBA" id="ARBA00022729"/>
    </source>
</evidence>
<dbReference type="Proteomes" id="UP001209878">
    <property type="component" value="Unassembled WGS sequence"/>
</dbReference>
<gene>
    <name evidence="3" type="ORF">NP493_31g00004</name>
</gene>
<protein>
    <submittedName>
        <fullName evidence="3">Uncharacterized protein</fullName>
    </submittedName>
</protein>
<reference evidence="3" key="1">
    <citation type="journal article" date="2023" name="Mol. Biol. Evol.">
        <title>Third-Generation Sequencing Reveals the Adaptive Role of the Epigenome in Three Deep-Sea Polychaetes.</title>
        <authorList>
            <person name="Perez M."/>
            <person name="Aroh O."/>
            <person name="Sun Y."/>
            <person name="Lan Y."/>
            <person name="Juniper S.K."/>
            <person name="Young C.R."/>
            <person name="Angers B."/>
            <person name="Qian P.Y."/>
        </authorList>
    </citation>
    <scope>NUCLEOTIDE SEQUENCE</scope>
    <source>
        <strain evidence="3">R07B-5</strain>
    </source>
</reference>
<comment type="caution">
    <text evidence="3">The sequence shown here is derived from an EMBL/GenBank/DDBJ whole genome shotgun (WGS) entry which is preliminary data.</text>
</comment>
<dbReference type="InterPro" id="IPR050975">
    <property type="entry name" value="Sleep_regulator"/>
</dbReference>
<evidence type="ECO:0000256" key="2">
    <source>
        <dbReference type="SAM" id="SignalP"/>
    </source>
</evidence>
<feature type="chain" id="PRO_5042199900" evidence="2">
    <location>
        <begin position="22"/>
        <end position="140"/>
    </location>
</feature>
<feature type="signal peptide" evidence="2">
    <location>
        <begin position="1"/>
        <end position="21"/>
    </location>
</feature>
<keyword evidence="1 2" id="KW-0732">Signal</keyword>
<evidence type="ECO:0000313" key="4">
    <source>
        <dbReference type="Proteomes" id="UP001209878"/>
    </source>
</evidence>
<dbReference type="PANTHER" id="PTHR33562">
    <property type="entry name" value="ATILLA, ISOFORM B-RELATED-RELATED"/>
    <property type="match status" value="1"/>
</dbReference>
<keyword evidence="4" id="KW-1185">Reference proteome</keyword>